<dbReference type="Gene3D" id="6.10.30.10">
    <property type="match status" value="1"/>
</dbReference>
<gene>
    <name evidence="3" type="ORF">LCGC14_1901800</name>
</gene>
<proteinExistence type="predicted"/>
<dbReference type="InterPro" id="IPR022002">
    <property type="entry name" value="ChsH2_Znr"/>
</dbReference>
<dbReference type="EMBL" id="LAZR01019934">
    <property type="protein sequence ID" value="KKL90727.1"/>
    <property type="molecule type" value="Genomic_DNA"/>
</dbReference>
<comment type="caution">
    <text evidence="3">The sequence shown here is derived from an EMBL/GenBank/DDBJ whole genome shotgun (WGS) entry which is preliminary data.</text>
</comment>
<feature type="domain" description="ChsH2 rubredoxin-like zinc ribbon" evidence="2">
    <location>
        <begin position="38"/>
        <end position="69"/>
    </location>
</feature>
<dbReference type="Pfam" id="PF12172">
    <property type="entry name" value="zf-ChsH2"/>
    <property type="match status" value="1"/>
</dbReference>
<name>A0A0F9IUF8_9ZZZZ</name>
<dbReference type="InterPro" id="IPR002878">
    <property type="entry name" value="ChsH2_C"/>
</dbReference>
<organism evidence="3">
    <name type="scientific">marine sediment metagenome</name>
    <dbReference type="NCBI Taxonomy" id="412755"/>
    <lineage>
        <taxon>unclassified sequences</taxon>
        <taxon>metagenomes</taxon>
        <taxon>ecological metagenomes</taxon>
    </lineage>
</organism>
<dbReference type="PANTHER" id="PTHR34075:SF4">
    <property type="entry name" value="DUF35 DOMAIN-CONTAINING PROTEIN"/>
    <property type="match status" value="1"/>
</dbReference>
<feature type="domain" description="ChsH2 C-terminal OB-fold" evidence="1">
    <location>
        <begin position="74"/>
        <end position="136"/>
    </location>
</feature>
<dbReference type="InterPro" id="IPR052513">
    <property type="entry name" value="Thioester_dehydratase-like"/>
</dbReference>
<sequence length="155" mass="17152">MGSSEHIDRVTDLRAWPGEFPVSHLYTMGIAGERFFRELKENGRFLGSRCAACDHVYLPPSIFCPRCFAALEEWKEVGPQGTVRAVTTAHRGVDGGTLETPETLALIQLDGADDLLVHRIEESEGLEIGAKVAPVLKETPEREGSILDVRYFRAV</sequence>
<dbReference type="AlphaFoldDB" id="A0A0F9IUF8"/>
<protein>
    <recommendedName>
        <fullName evidence="4">DUF35 domain-containing protein</fullName>
    </recommendedName>
</protein>
<dbReference type="Gene3D" id="2.40.50.140">
    <property type="entry name" value="Nucleic acid-binding proteins"/>
    <property type="match status" value="1"/>
</dbReference>
<evidence type="ECO:0008006" key="4">
    <source>
        <dbReference type="Google" id="ProtNLM"/>
    </source>
</evidence>
<dbReference type="Pfam" id="PF01796">
    <property type="entry name" value="OB_ChsH2_C"/>
    <property type="match status" value="1"/>
</dbReference>
<reference evidence="3" key="1">
    <citation type="journal article" date="2015" name="Nature">
        <title>Complex archaea that bridge the gap between prokaryotes and eukaryotes.</title>
        <authorList>
            <person name="Spang A."/>
            <person name="Saw J.H."/>
            <person name="Jorgensen S.L."/>
            <person name="Zaremba-Niedzwiedzka K."/>
            <person name="Martijn J."/>
            <person name="Lind A.E."/>
            <person name="van Eijk R."/>
            <person name="Schleper C."/>
            <person name="Guy L."/>
            <person name="Ettema T.J."/>
        </authorList>
    </citation>
    <scope>NUCLEOTIDE SEQUENCE</scope>
</reference>
<evidence type="ECO:0000313" key="3">
    <source>
        <dbReference type="EMBL" id="KKL90727.1"/>
    </source>
</evidence>
<evidence type="ECO:0000259" key="2">
    <source>
        <dbReference type="Pfam" id="PF12172"/>
    </source>
</evidence>
<dbReference type="PANTHER" id="PTHR34075">
    <property type="entry name" value="BLR3430 PROTEIN"/>
    <property type="match status" value="1"/>
</dbReference>
<accession>A0A0F9IUF8</accession>
<dbReference type="SUPFAM" id="SSF50249">
    <property type="entry name" value="Nucleic acid-binding proteins"/>
    <property type="match status" value="1"/>
</dbReference>
<evidence type="ECO:0000259" key="1">
    <source>
        <dbReference type="Pfam" id="PF01796"/>
    </source>
</evidence>
<dbReference type="InterPro" id="IPR012340">
    <property type="entry name" value="NA-bd_OB-fold"/>
</dbReference>